<evidence type="ECO:0000313" key="5">
    <source>
        <dbReference type="Proteomes" id="UP000325081"/>
    </source>
</evidence>
<evidence type="ECO:0000313" key="4">
    <source>
        <dbReference type="EMBL" id="GER49782.1"/>
    </source>
</evidence>
<comment type="caution">
    <text evidence="4">The sequence shown here is derived from an EMBL/GenBank/DDBJ whole genome shotgun (WGS) entry which is preliminary data.</text>
</comment>
<proteinExistence type="inferred from homology"/>
<dbReference type="PANTHER" id="PTHR31614">
    <property type="entry name" value="PROTEIN DOWNSTREAM OF FLC-RELATED"/>
    <property type="match status" value="1"/>
</dbReference>
<comment type="similarity">
    <text evidence="1">Belongs to the Ole e I family.</text>
</comment>
<dbReference type="OrthoDB" id="1888725at2759"/>
<dbReference type="Proteomes" id="UP000325081">
    <property type="component" value="Unassembled WGS sequence"/>
</dbReference>
<dbReference type="PANTHER" id="PTHR31614:SF2">
    <property type="entry name" value="F28N24.16 PROTEIN"/>
    <property type="match status" value="1"/>
</dbReference>
<dbReference type="EMBL" id="BKCP01008848">
    <property type="protein sequence ID" value="GER49782.1"/>
    <property type="molecule type" value="Genomic_DNA"/>
</dbReference>
<dbReference type="PROSITE" id="PS00925">
    <property type="entry name" value="OLEEI"/>
    <property type="match status" value="1"/>
</dbReference>
<feature type="signal peptide" evidence="3">
    <location>
        <begin position="1"/>
        <end position="22"/>
    </location>
</feature>
<reference evidence="4" key="1">
    <citation type="journal article" date="2019" name="Curr. Biol.">
        <title>Genome Sequence of Striga asiatica Provides Insight into the Evolution of Plant Parasitism.</title>
        <authorList>
            <person name="Yoshida S."/>
            <person name="Kim S."/>
            <person name="Wafula E.K."/>
            <person name="Tanskanen J."/>
            <person name="Kim Y."/>
            <person name="Honaas L."/>
            <person name="Yang Z."/>
            <person name="Spallek T."/>
            <person name="Conn C.E."/>
            <person name="Ichihashi Y."/>
            <person name="Cheong K."/>
            <person name="Cui S."/>
            <person name="Der J.P."/>
            <person name="Gundlach H."/>
            <person name="Jiao Y."/>
            <person name="Hori C."/>
            <person name="Ishida J.K."/>
            <person name="Kasahara H."/>
            <person name="Kiba T."/>
            <person name="Kim M."/>
            <person name="Koo N."/>
            <person name="Laohavisit A."/>
            <person name="Lee Y."/>
            <person name="Lumba S."/>
            <person name="Mccourt P."/>
            <person name="Mortimer J.C."/>
            <person name="Mutuku J.M."/>
            <person name="Nomura T."/>
            <person name="Sasaki-sekimoto Y."/>
            <person name="Seto Y."/>
            <person name="Wang Y."/>
            <person name="Wakatake T."/>
            <person name="Sakakibara H."/>
            <person name="Demura T."/>
            <person name="Yamaguchi S."/>
            <person name="Yoneyama K."/>
            <person name="Manabe R."/>
            <person name="Nelson D.C."/>
            <person name="Schulman A.H."/>
            <person name="Timko M.P."/>
            <person name="Depamphilis C.W."/>
            <person name="Choi D."/>
            <person name="Shirasu K."/>
        </authorList>
    </citation>
    <scope>NUCLEOTIDE SEQUENCE [LARGE SCALE GENOMIC DNA]</scope>
    <source>
        <strain evidence="4">UVA1</strain>
    </source>
</reference>
<evidence type="ECO:0000256" key="3">
    <source>
        <dbReference type="SAM" id="SignalP"/>
    </source>
</evidence>
<keyword evidence="3" id="KW-0732">Signal</keyword>
<protein>
    <submittedName>
        <fullName evidence="4">Pollen Ole e 1 allergen and extensin family protein</fullName>
    </submittedName>
</protein>
<dbReference type="Pfam" id="PF01190">
    <property type="entry name" value="Pollen_Ole_e_1"/>
    <property type="match status" value="1"/>
</dbReference>
<evidence type="ECO:0000256" key="1">
    <source>
        <dbReference type="ARBA" id="ARBA00010049"/>
    </source>
</evidence>
<keyword evidence="2" id="KW-1015">Disulfide bond</keyword>
<dbReference type="AlphaFoldDB" id="A0A5A7QXS2"/>
<evidence type="ECO:0000256" key="2">
    <source>
        <dbReference type="ARBA" id="ARBA00023157"/>
    </source>
</evidence>
<keyword evidence="5" id="KW-1185">Reference proteome</keyword>
<gene>
    <name evidence="4" type="ORF">STAS_27046</name>
</gene>
<feature type="chain" id="PRO_5022675799" evidence="3">
    <location>
        <begin position="23"/>
        <end position="160"/>
    </location>
</feature>
<dbReference type="InterPro" id="IPR006040">
    <property type="entry name" value="Allergen_Ole_e_I_CS"/>
</dbReference>
<accession>A0A5A7QXS2</accession>
<name>A0A5A7QXS2_STRAF</name>
<dbReference type="InterPro" id="IPR006041">
    <property type="entry name" value="Pollen_Ole_e1_allergen"/>
</dbReference>
<organism evidence="4 5">
    <name type="scientific">Striga asiatica</name>
    <name type="common">Asiatic witchweed</name>
    <name type="synonym">Buchnera asiatica</name>
    <dbReference type="NCBI Taxonomy" id="4170"/>
    <lineage>
        <taxon>Eukaryota</taxon>
        <taxon>Viridiplantae</taxon>
        <taxon>Streptophyta</taxon>
        <taxon>Embryophyta</taxon>
        <taxon>Tracheophyta</taxon>
        <taxon>Spermatophyta</taxon>
        <taxon>Magnoliopsida</taxon>
        <taxon>eudicotyledons</taxon>
        <taxon>Gunneridae</taxon>
        <taxon>Pentapetalae</taxon>
        <taxon>asterids</taxon>
        <taxon>lamiids</taxon>
        <taxon>Lamiales</taxon>
        <taxon>Orobanchaceae</taxon>
        <taxon>Buchnereae</taxon>
        <taxon>Striga</taxon>
    </lineage>
</organism>
<sequence>MAKAIGLISALFILAFATIAQCHKQEVFTVEGDVYCDPCRVQFQNPLSEKLAGAAVKLECVNLETKAVTYSIEGVTDGSGKYSLKVSGDHENDSCYVKAVKSPKPECSEPLSDVELSRVDLTENIGIHSDVRFANPIGFMTKDPHAQCISVLQDIFSDQD</sequence>
<dbReference type="GO" id="GO:0005615">
    <property type="term" value="C:extracellular space"/>
    <property type="evidence" value="ECO:0007669"/>
    <property type="project" value="InterPro"/>
</dbReference>